<organism evidence="4">
    <name type="scientific">bioreactor metagenome</name>
    <dbReference type="NCBI Taxonomy" id="1076179"/>
    <lineage>
        <taxon>unclassified sequences</taxon>
        <taxon>metagenomes</taxon>
        <taxon>ecological metagenomes</taxon>
    </lineage>
</organism>
<dbReference type="PROSITE" id="PS50847">
    <property type="entry name" value="GRAM_POS_ANCHORING"/>
    <property type="match status" value="1"/>
</dbReference>
<accession>A0A644Y8R9</accession>
<gene>
    <name evidence="4" type="ORF">SDC9_71455</name>
</gene>
<sequence length="97" mass="10541">MTPPTKETEIPEEKPPLSELPAEAEIPEETVPLAPAPESAELEIVEDEVPLGNLPQTGTMAEPVRPMWTLGMLALSFSMAAVGLTVTFGRKRDEEEK</sequence>
<dbReference type="AlphaFoldDB" id="A0A644Y8R9"/>
<dbReference type="EMBL" id="VSSQ01004383">
    <property type="protein sequence ID" value="MPM24966.1"/>
    <property type="molecule type" value="Genomic_DNA"/>
</dbReference>
<name>A0A644Y8R9_9ZZZZ</name>
<keyword evidence="2" id="KW-0472">Membrane</keyword>
<feature type="transmembrane region" description="Helical" evidence="2">
    <location>
        <begin position="67"/>
        <end position="88"/>
    </location>
</feature>
<evidence type="ECO:0000256" key="2">
    <source>
        <dbReference type="SAM" id="Phobius"/>
    </source>
</evidence>
<keyword evidence="1" id="KW-0964">Secreted</keyword>
<reference evidence="4" key="1">
    <citation type="submission" date="2019-08" db="EMBL/GenBank/DDBJ databases">
        <authorList>
            <person name="Kucharzyk K."/>
            <person name="Murdoch R.W."/>
            <person name="Higgins S."/>
            <person name="Loffler F."/>
        </authorList>
    </citation>
    <scope>NUCLEOTIDE SEQUENCE</scope>
</reference>
<dbReference type="InterPro" id="IPR019931">
    <property type="entry name" value="LPXTG_anchor"/>
</dbReference>
<evidence type="ECO:0000256" key="1">
    <source>
        <dbReference type="ARBA" id="ARBA00022525"/>
    </source>
</evidence>
<proteinExistence type="predicted"/>
<evidence type="ECO:0000313" key="4">
    <source>
        <dbReference type="EMBL" id="MPM24966.1"/>
    </source>
</evidence>
<protein>
    <recommendedName>
        <fullName evidence="3">Gram-positive cocci surface proteins LPxTG domain-containing protein</fullName>
    </recommendedName>
</protein>
<comment type="caution">
    <text evidence="4">The sequence shown here is derived from an EMBL/GenBank/DDBJ whole genome shotgun (WGS) entry which is preliminary data.</text>
</comment>
<keyword evidence="2" id="KW-1133">Transmembrane helix</keyword>
<feature type="domain" description="Gram-positive cocci surface proteins LPxTG" evidence="3">
    <location>
        <begin position="54"/>
        <end position="97"/>
    </location>
</feature>
<evidence type="ECO:0000259" key="3">
    <source>
        <dbReference type="PROSITE" id="PS50847"/>
    </source>
</evidence>
<keyword evidence="2" id="KW-0812">Transmembrane</keyword>